<gene>
    <name evidence="2" type="primary">scnB</name>
    <name evidence="2" type="ORF">NCTC7357_02185</name>
</gene>
<keyword evidence="2" id="KW-0378">Hydrolase</keyword>
<dbReference type="AlphaFoldDB" id="A0AAX3FV29"/>
<evidence type="ECO:0000313" key="2">
    <source>
        <dbReference type="EMBL" id="VEF73904.1"/>
    </source>
</evidence>
<protein>
    <submittedName>
        <fullName evidence="2">Thiocyanate hydrolase subunit beta</fullName>
        <ecNumber evidence="2">3.5.5.8</ecNumber>
    </submittedName>
</protein>
<evidence type="ECO:0000313" key="3">
    <source>
        <dbReference type="Proteomes" id="UP000277437"/>
    </source>
</evidence>
<proteinExistence type="predicted"/>
<dbReference type="EMBL" id="LR134334">
    <property type="protein sequence ID" value="VEF73904.1"/>
    <property type="molecule type" value="Genomic_DNA"/>
</dbReference>
<dbReference type="InterPro" id="IPR049054">
    <property type="entry name" value="CN_hydtase_beta-like_N"/>
</dbReference>
<dbReference type="GO" id="GO:0018760">
    <property type="term" value="F:thiocyanate hydrolase activity"/>
    <property type="evidence" value="ECO:0007669"/>
    <property type="project" value="UniProtKB-EC"/>
</dbReference>
<name>A0AAX3FV29_9PSED</name>
<dbReference type="RefSeq" id="WP_124303458.1">
    <property type="nucleotide sequence ID" value="NZ_CP019399.1"/>
</dbReference>
<dbReference type="Gene3D" id="1.10.472.20">
    <property type="entry name" value="Nitrile hydratase, beta subunit"/>
    <property type="match status" value="1"/>
</dbReference>
<dbReference type="Proteomes" id="UP000277437">
    <property type="component" value="Chromosome"/>
</dbReference>
<organism evidence="2 3">
    <name type="scientific">Pseudomonas chlororaphis</name>
    <dbReference type="NCBI Taxonomy" id="587753"/>
    <lineage>
        <taxon>Bacteria</taxon>
        <taxon>Pseudomonadati</taxon>
        <taxon>Pseudomonadota</taxon>
        <taxon>Gammaproteobacteria</taxon>
        <taxon>Pseudomonadales</taxon>
        <taxon>Pseudomonadaceae</taxon>
        <taxon>Pseudomonas</taxon>
    </lineage>
</organism>
<dbReference type="InterPro" id="IPR008990">
    <property type="entry name" value="Elect_transpt_acc-like_dom_sf"/>
</dbReference>
<sequence>MDLAKTTRLPNDIGGNEAGPIQIADHELLPWEKRCHALLDVLDINKIINTEEKRRGVEDLGKELISQNGYYERWIMAAANILMQKQLITPDEIARKTSEVEERLKQ</sequence>
<evidence type="ECO:0000259" key="1">
    <source>
        <dbReference type="Pfam" id="PF21006"/>
    </source>
</evidence>
<feature type="domain" description="Nitrile hydratase beta subunit-like N-terminal" evidence="1">
    <location>
        <begin position="10"/>
        <end position="102"/>
    </location>
</feature>
<accession>A0AAX3FV29</accession>
<reference evidence="2 3" key="1">
    <citation type="submission" date="2018-12" db="EMBL/GenBank/DDBJ databases">
        <authorList>
            <consortium name="Pathogen Informatics"/>
        </authorList>
    </citation>
    <scope>NUCLEOTIDE SEQUENCE [LARGE SCALE GENOMIC DNA]</scope>
    <source>
        <strain evidence="2 3">NCTC7357</strain>
    </source>
</reference>
<dbReference type="InterPro" id="IPR042262">
    <property type="entry name" value="CN_hydtase_beta_C"/>
</dbReference>
<dbReference type="Pfam" id="PF21006">
    <property type="entry name" value="NHase_beta_N"/>
    <property type="match status" value="1"/>
</dbReference>
<dbReference type="EC" id="3.5.5.8" evidence="2"/>
<dbReference type="SUPFAM" id="SSF50090">
    <property type="entry name" value="Electron transport accessory proteins"/>
    <property type="match status" value="1"/>
</dbReference>